<evidence type="ECO:0000313" key="10">
    <source>
        <dbReference type="Proteomes" id="UP001611494"/>
    </source>
</evidence>
<dbReference type="Gene3D" id="3.10.580.10">
    <property type="entry name" value="CBS-domain"/>
    <property type="match status" value="1"/>
</dbReference>
<dbReference type="EMBL" id="JBIRYL010000001">
    <property type="protein sequence ID" value="MFI2229961.1"/>
    <property type="molecule type" value="Genomic_DNA"/>
</dbReference>
<evidence type="ECO:0000256" key="6">
    <source>
        <dbReference type="SAM" id="Phobius"/>
    </source>
</evidence>
<dbReference type="InterPro" id="IPR002550">
    <property type="entry name" value="CNNM"/>
</dbReference>
<feature type="region of interest" description="Disordered" evidence="5">
    <location>
        <begin position="335"/>
        <end position="391"/>
    </location>
</feature>
<dbReference type="InterPro" id="IPR000644">
    <property type="entry name" value="CBS_dom"/>
</dbReference>
<keyword evidence="10" id="KW-1185">Reference proteome</keyword>
<evidence type="ECO:0000259" key="7">
    <source>
        <dbReference type="PROSITE" id="PS51371"/>
    </source>
</evidence>
<protein>
    <submittedName>
        <fullName evidence="9">Hemolysin family protein</fullName>
    </submittedName>
</protein>
<keyword evidence="2" id="KW-1003">Cell membrane</keyword>
<dbReference type="PROSITE" id="PS51371">
    <property type="entry name" value="CBS"/>
    <property type="match status" value="1"/>
</dbReference>
<evidence type="ECO:0000259" key="8">
    <source>
        <dbReference type="PROSITE" id="PS51846"/>
    </source>
</evidence>
<accession>A0ABW7VTM5</accession>
<feature type="transmembrane region" description="Helical" evidence="6">
    <location>
        <begin position="97"/>
        <end position="119"/>
    </location>
</feature>
<feature type="domain" description="CBS" evidence="7">
    <location>
        <begin position="280"/>
        <end position="339"/>
    </location>
</feature>
<proteinExistence type="predicted"/>
<keyword evidence="3" id="KW-0129">CBS domain</keyword>
<evidence type="ECO:0000313" key="9">
    <source>
        <dbReference type="EMBL" id="MFI2229961.1"/>
    </source>
</evidence>
<organism evidence="9 10">
    <name type="scientific">Nocardia testacea</name>
    <dbReference type="NCBI Taxonomy" id="248551"/>
    <lineage>
        <taxon>Bacteria</taxon>
        <taxon>Bacillati</taxon>
        <taxon>Actinomycetota</taxon>
        <taxon>Actinomycetes</taxon>
        <taxon>Mycobacteriales</taxon>
        <taxon>Nocardiaceae</taxon>
        <taxon>Nocardia</taxon>
    </lineage>
</organism>
<dbReference type="Proteomes" id="UP001611494">
    <property type="component" value="Unassembled WGS sequence"/>
</dbReference>
<comment type="subcellular location">
    <subcellularLocation>
        <location evidence="1">Cell membrane</location>
        <topology evidence="1">Multi-pass membrane protein</topology>
    </subcellularLocation>
</comment>
<feature type="domain" description="CNNM transmembrane" evidence="8">
    <location>
        <begin position="1"/>
        <end position="202"/>
    </location>
</feature>
<feature type="transmembrane region" description="Helical" evidence="6">
    <location>
        <begin position="56"/>
        <end position="77"/>
    </location>
</feature>
<dbReference type="RefSeq" id="WP_397061164.1">
    <property type="nucleotide sequence ID" value="NZ_JBIRYL010000001.1"/>
</dbReference>
<keyword evidence="4 6" id="KW-0812">Transmembrane</keyword>
<sequence>MSNPWVVVAVTVGLIAASAFFVAVEFALIAARRHRLEDAAAESGAARAALRSSAELSVLLAGSQLGITVCTLALGAITKPAVHHWLTPLFEGFGAPVWVADVIGFVLALIVVTFLHLVVGEMAPKSWAIAHPEKSATILAVPMRIFMWFTRPLLTALNSTANRCLRVVGVTPVDEVEAGQDPAALRHLVEHSATVGTLDERYHGNLISALELEQLTVADILRPGARPSAVGPYAGPETIQAISRESGHLRLLVREGARIDGVLHVRDSLQAQPGTTARRLMRPVLVLTTATKVYEALRTMRETRSHLAVVTAAGHADPVGLITLTDVLQRLLPRPATESPHSTPSRYTDSRPGAPGTAAGETDGERHRDRTRDSNGPNHTAHDRTERHDEI</sequence>
<evidence type="ECO:0000256" key="4">
    <source>
        <dbReference type="PROSITE-ProRule" id="PRU01193"/>
    </source>
</evidence>
<evidence type="ECO:0000256" key="2">
    <source>
        <dbReference type="ARBA" id="ARBA00022475"/>
    </source>
</evidence>
<dbReference type="PANTHER" id="PTHR43099:SF5">
    <property type="entry name" value="HLYC_CORC FAMILY TRANSPORTER"/>
    <property type="match status" value="1"/>
</dbReference>
<keyword evidence="4 6" id="KW-0472">Membrane</keyword>
<dbReference type="InterPro" id="IPR046342">
    <property type="entry name" value="CBS_dom_sf"/>
</dbReference>
<reference evidence="9 10" key="1">
    <citation type="submission" date="2024-10" db="EMBL/GenBank/DDBJ databases">
        <title>The Natural Products Discovery Center: Release of the First 8490 Sequenced Strains for Exploring Actinobacteria Biosynthetic Diversity.</title>
        <authorList>
            <person name="Kalkreuter E."/>
            <person name="Kautsar S.A."/>
            <person name="Yang D."/>
            <person name="Bader C.D."/>
            <person name="Teijaro C.N."/>
            <person name="Fluegel L."/>
            <person name="Davis C.M."/>
            <person name="Simpson J.R."/>
            <person name="Lauterbach L."/>
            <person name="Steele A.D."/>
            <person name="Gui C."/>
            <person name="Meng S."/>
            <person name="Li G."/>
            <person name="Viehrig K."/>
            <person name="Ye F."/>
            <person name="Su P."/>
            <person name="Kiefer A.F."/>
            <person name="Nichols A."/>
            <person name="Cepeda A.J."/>
            <person name="Yan W."/>
            <person name="Fan B."/>
            <person name="Jiang Y."/>
            <person name="Adhikari A."/>
            <person name="Zheng C.-J."/>
            <person name="Schuster L."/>
            <person name="Cowan T.M."/>
            <person name="Smanski M.J."/>
            <person name="Chevrette M.G."/>
            <person name="De Carvalho L.P.S."/>
            <person name="Shen B."/>
        </authorList>
    </citation>
    <scope>NUCLEOTIDE SEQUENCE [LARGE SCALE GENOMIC DNA]</scope>
    <source>
        <strain evidence="9 10">NPDC019377</strain>
    </source>
</reference>
<comment type="caution">
    <text evidence="9">The sequence shown here is derived from an EMBL/GenBank/DDBJ whole genome shotgun (WGS) entry which is preliminary data.</text>
</comment>
<dbReference type="PANTHER" id="PTHR43099">
    <property type="entry name" value="UPF0053 PROTEIN YRKA"/>
    <property type="match status" value="1"/>
</dbReference>
<dbReference type="PROSITE" id="PS51846">
    <property type="entry name" value="CNNM"/>
    <property type="match status" value="1"/>
</dbReference>
<gene>
    <name evidence="9" type="ORF">ACH49Z_08930</name>
</gene>
<feature type="compositionally biased region" description="Basic and acidic residues" evidence="5">
    <location>
        <begin position="363"/>
        <end position="373"/>
    </location>
</feature>
<keyword evidence="4 6" id="KW-1133">Transmembrane helix</keyword>
<dbReference type="Pfam" id="PF00571">
    <property type="entry name" value="CBS"/>
    <property type="match status" value="1"/>
</dbReference>
<feature type="compositionally biased region" description="Basic and acidic residues" evidence="5">
    <location>
        <begin position="380"/>
        <end position="391"/>
    </location>
</feature>
<evidence type="ECO:0000256" key="5">
    <source>
        <dbReference type="SAM" id="MobiDB-lite"/>
    </source>
</evidence>
<dbReference type="SUPFAM" id="SSF54631">
    <property type="entry name" value="CBS-domain pair"/>
    <property type="match status" value="1"/>
</dbReference>
<dbReference type="SMART" id="SM00116">
    <property type="entry name" value="CBS"/>
    <property type="match status" value="1"/>
</dbReference>
<evidence type="ECO:0000256" key="3">
    <source>
        <dbReference type="PROSITE-ProRule" id="PRU00703"/>
    </source>
</evidence>
<evidence type="ECO:0000256" key="1">
    <source>
        <dbReference type="ARBA" id="ARBA00004651"/>
    </source>
</evidence>
<name>A0ABW7VTM5_9NOCA</name>
<feature type="transmembrane region" description="Helical" evidence="6">
    <location>
        <begin position="6"/>
        <end position="28"/>
    </location>
</feature>
<dbReference type="InterPro" id="IPR051676">
    <property type="entry name" value="UPF0053_domain"/>
</dbReference>
<dbReference type="Pfam" id="PF01595">
    <property type="entry name" value="CNNM"/>
    <property type="match status" value="1"/>
</dbReference>